<evidence type="ECO:0000256" key="1">
    <source>
        <dbReference type="ARBA" id="ARBA00007031"/>
    </source>
</evidence>
<organism evidence="3 4">
    <name type="scientific">Sphingomonas kaistensis</name>
    <dbReference type="NCBI Taxonomy" id="298708"/>
    <lineage>
        <taxon>Bacteria</taxon>
        <taxon>Pseudomonadati</taxon>
        <taxon>Pseudomonadota</taxon>
        <taxon>Alphaproteobacteria</taxon>
        <taxon>Sphingomonadales</taxon>
        <taxon>Sphingomonadaceae</taxon>
        <taxon>Sphingomonas</taxon>
    </lineage>
</organism>
<protein>
    <submittedName>
        <fullName evidence="3">MucR family transcriptional regulator</fullName>
    </submittedName>
</protein>
<dbReference type="InterPro" id="IPR041920">
    <property type="entry name" value="ROS/MUCR_sf"/>
</dbReference>
<gene>
    <name evidence="3" type="ORF">V6R86_13090</name>
</gene>
<proteinExistence type="inferred from homology"/>
<accession>A0ABZ2G6I0</accession>
<dbReference type="InterPro" id="IPR008807">
    <property type="entry name" value="ROS_MUCR"/>
</dbReference>
<evidence type="ECO:0000313" key="3">
    <source>
        <dbReference type="EMBL" id="WWM71580.1"/>
    </source>
</evidence>
<comment type="similarity">
    <text evidence="1">Belongs to the ros/MucR family.</text>
</comment>
<dbReference type="RefSeq" id="WP_338505041.1">
    <property type="nucleotide sequence ID" value="NZ_CP145607.1"/>
</dbReference>
<feature type="region of interest" description="Disordered" evidence="2">
    <location>
        <begin position="121"/>
        <end position="143"/>
    </location>
</feature>
<evidence type="ECO:0000256" key="2">
    <source>
        <dbReference type="SAM" id="MobiDB-lite"/>
    </source>
</evidence>
<dbReference type="Proteomes" id="UP001382935">
    <property type="component" value="Chromosome"/>
</dbReference>
<evidence type="ECO:0000313" key="4">
    <source>
        <dbReference type="Proteomes" id="UP001382935"/>
    </source>
</evidence>
<reference evidence="3 4" key="1">
    <citation type="submission" date="2024-02" db="EMBL/GenBank/DDBJ databases">
        <title>Full genome sequence of Sphingomonas kaistensis.</title>
        <authorList>
            <person name="Poletto B.L."/>
            <person name="Silva G."/>
            <person name="Galante D."/>
            <person name="Campos K.R."/>
            <person name="Santos M.B.N."/>
            <person name="Sacchi C.T."/>
        </authorList>
    </citation>
    <scope>NUCLEOTIDE SEQUENCE [LARGE SCALE GENOMIC DNA]</scope>
    <source>
        <strain evidence="3 4">MA4R</strain>
    </source>
</reference>
<dbReference type="Pfam" id="PF05443">
    <property type="entry name" value="ROS_MUCR"/>
    <property type="match status" value="1"/>
</dbReference>
<dbReference type="EMBL" id="CP145607">
    <property type="protein sequence ID" value="WWM71580.1"/>
    <property type="molecule type" value="Genomic_DNA"/>
</dbReference>
<keyword evidence="4" id="KW-1185">Reference proteome</keyword>
<sequence length="143" mass="15452">MEGNSLIRLTTIIVSSYVANNGVAANDVAKIVTGVHGALSGLKQPQKQAVQPQVPVTSIQASVKPEHIVCLGCGKKQKLLKRHLRAAHGLTPNQYRAEYHLPREYPMTSPNYSARRSDLARATGLGRRKMDAETTRAPAKGTA</sequence>
<name>A0ABZ2G6I0_9SPHN</name>
<dbReference type="Gene3D" id="1.10.10.1550">
    <property type="entry name" value="ROS/MUCR transcriptional regulator protein"/>
    <property type="match status" value="1"/>
</dbReference>